<proteinExistence type="predicted"/>
<reference evidence="3" key="2">
    <citation type="submission" date="2014-04" db="EMBL/GenBank/DDBJ databases">
        <authorList>
            <person name="Xu Y.W."/>
            <person name="Yang Q."/>
        </authorList>
    </citation>
    <scope>NUCLEOTIDE SEQUENCE</scope>
    <source>
        <strain evidence="3">DSM 44626</strain>
    </source>
</reference>
<evidence type="ECO:0000259" key="2">
    <source>
        <dbReference type="Pfam" id="PF05305"/>
    </source>
</evidence>
<evidence type="ECO:0000313" key="3">
    <source>
        <dbReference type="EMBL" id="CDO90666.1"/>
    </source>
</evidence>
<dbReference type="EMBL" id="LQPY01000007">
    <property type="protein sequence ID" value="ORX07444.1"/>
    <property type="molecule type" value="Genomic_DNA"/>
</dbReference>
<reference evidence="4 5" key="3">
    <citation type="submission" date="2016-01" db="EMBL/GenBank/DDBJ databases">
        <title>The new phylogeny of the genus Mycobacterium.</title>
        <authorList>
            <person name="Tarcisio F."/>
            <person name="Conor M."/>
            <person name="Antonella G."/>
            <person name="Elisabetta G."/>
            <person name="Giulia F.S."/>
            <person name="Sara T."/>
            <person name="Anna F."/>
            <person name="Clotilde B."/>
            <person name="Roberto B."/>
            <person name="Veronica D.S."/>
            <person name="Fabio R."/>
            <person name="Monica P."/>
            <person name="Olivier J."/>
            <person name="Enrico T."/>
            <person name="Nicola S."/>
        </authorList>
    </citation>
    <scope>NUCLEOTIDE SEQUENCE [LARGE SCALE GENOMIC DNA]</scope>
    <source>
        <strain evidence="4 5">DSM 44626</strain>
    </source>
</reference>
<dbReference type="OrthoDB" id="4737874at2"/>
<evidence type="ECO:0000313" key="4">
    <source>
        <dbReference type="EMBL" id="ORX07444.1"/>
    </source>
</evidence>
<feature type="domain" description="DUF732" evidence="2">
    <location>
        <begin position="33"/>
        <end position="106"/>
    </location>
</feature>
<reference evidence="3" key="1">
    <citation type="journal article" date="2014" name="Genome Announc.">
        <title>Draft Genome Sequence of Mycobacterium triplex DSM 44626.</title>
        <authorList>
            <person name="Sassi M."/>
            <person name="Croce O."/>
            <person name="Robert C."/>
            <person name="Raoult D."/>
            <person name="Drancourt M."/>
        </authorList>
    </citation>
    <scope>NUCLEOTIDE SEQUENCE [LARGE SCALE GENOMIC DNA]</scope>
    <source>
        <strain evidence="3">DSM 44626</strain>
    </source>
</reference>
<dbReference type="eggNOG" id="ENOG5030B28">
    <property type="taxonomic scope" value="Bacteria"/>
</dbReference>
<feature type="signal peptide" evidence="1">
    <location>
        <begin position="1"/>
        <end position="29"/>
    </location>
</feature>
<dbReference type="InterPro" id="IPR007969">
    <property type="entry name" value="DUF732"/>
</dbReference>
<dbReference type="RefSeq" id="WP_036471389.1">
    <property type="nucleotide sequence ID" value="NZ_HG964446.1"/>
</dbReference>
<evidence type="ECO:0000256" key="1">
    <source>
        <dbReference type="SAM" id="SignalP"/>
    </source>
</evidence>
<protein>
    <recommendedName>
        <fullName evidence="2">DUF732 domain-containing protein</fullName>
    </recommendedName>
</protein>
<keyword evidence="5" id="KW-1185">Reference proteome</keyword>
<evidence type="ECO:0000313" key="5">
    <source>
        <dbReference type="Proteomes" id="UP000193710"/>
    </source>
</evidence>
<dbReference type="STRING" id="47839.BN973_05064"/>
<dbReference type="EMBL" id="HG964446">
    <property type="protein sequence ID" value="CDO90666.1"/>
    <property type="molecule type" value="Genomic_DNA"/>
</dbReference>
<dbReference type="Proteomes" id="UP000193710">
    <property type="component" value="Unassembled WGS sequence"/>
</dbReference>
<dbReference type="AlphaFoldDB" id="A0A024K424"/>
<sequence length="106" mass="11431" precursor="true">MPSSRWLARLTAPLIVGAALVTTASVAAADTVDTNFLAQMRALGFTWPPNEDGDILFMAHHICADRWNGWSSQQIADDVHNTLGPRGINFGDVTSMVNLAVSTYCP</sequence>
<gene>
    <name evidence="4" type="ORF">AWC29_06880</name>
    <name evidence="3" type="ORF">BN973_05064</name>
</gene>
<keyword evidence="1" id="KW-0732">Signal</keyword>
<accession>A0A024K424</accession>
<name>A0A024K424_9MYCO</name>
<feature type="chain" id="PRO_5001534377" description="DUF732 domain-containing protein" evidence="1">
    <location>
        <begin position="30"/>
        <end position="106"/>
    </location>
</feature>
<organism evidence="3">
    <name type="scientific">Mycobacterium triplex</name>
    <dbReference type="NCBI Taxonomy" id="47839"/>
    <lineage>
        <taxon>Bacteria</taxon>
        <taxon>Bacillati</taxon>
        <taxon>Actinomycetota</taxon>
        <taxon>Actinomycetes</taxon>
        <taxon>Mycobacteriales</taxon>
        <taxon>Mycobacteriaceae</taxon>
        <taxon>Mycobacterium</taxon>
        <taxon>Mycobacterium simiae complex</taxon>
    </lineage>
</organism>
<dbReference type="Pfam" id="PF05305">
    <property type="entry name" value="DUF732"/>
    <property type="match status" value="1"/>
</dbReference>
<dbReference type="Proteomes" id="UP000028880">
    <property type="component" value="Unassembled WGS sequence"/>
</dbReference>
<dbReference type="HOGENOM" id="CLU_135573_0_0_11"/>